<dbReference type="Proteomes" id="UP000681075">
    <property type="component" value="Unassembled WGS sequence"/>
</dbReference>
<evidence type="ECO:0000313" key="1">
    <source>
        <dbReference type="EMBL" id="GIL41047.1"/>
    </source>
</evidence>
<name>A0A8S8XHL5_9PROT</name>
<organism evidence="1 2">
    <name type="scientific">Roseiterribacter gracilis</name>
    <dbReference type="NCBI Taxonomy" id="2812848"/>
    <lineage>
        <taxon>Bacteria</taxon>
        <taxon>Pseudomonadati</taxon>
        <taxon>Pseudomonadota</taxon>
        <taxon>Alphaproteobacteria</taxon>
        <taxon>Rhodospirillales</taxon>
        <taxon>Roseiterribacteraceae</taxon>
        <taxon>Roseiterribacter</taxon>
    </lineage>
</organism>
<dbReference type="EMBL" id="BOPV01000001">
    <property type="protein sequence ID" value="GIL41047.1"/>
    <property type="molecule type" value="Genomic_DNA"/>
</dbReference>
<proteinExistence type="predicted"/>
<protein>
    <submittedName>
        <fullName evidence="1">Uncharacterized protein</fullName>
    </submittedName>
</protein>
<dbReference type="RefSeq" id="WP_420244366.1">
    <property type="nucleotide sequence ID" value="NZ_BOPV01000001.1"/>
</dbReference>
<sequence>MSEFDDFVARKRAEIEARLAEQRQRETAAAKEAERIASLVQEFRRVDQAVADAAARLNRKLEGIGVLSPEEAQERNTPDGAIAHIAARYKGGDAKPNEYAVLRFDLRKDNTVAAFIVASGPKKGALDMVALTDCNATWIERALEKFVQAVA</sequence>
<keyword evidence="2" id="KW-1185">Reference proteome</keyword>
<comment type="caution">
    <text evidence="1">The sequence shown here is derived from an EMBL/GenBank/DDBJ whole genome shotgun (WGS) entry which is preliminary data.</text>
</comment>
<reference evidence="1" key="1">
    <citation type="submission" date="2021-02" db="EMBL/GenBank/DDBJ databases">
        <title>Genome sequence of Rhodospirillales sp. strain TMPK1 isolated from soil.</title>
        <authorList>
            <person name="Nakai R."/>
            <person name="Kusada H."/>
            <person name="Tamaki H."/>
        </authorList>
    </citation>
    <scope>NUCLEOTIDE SEQUENCE</scope>
    <source>
        <strain evidence="1">TMPK1</strain>
    </source>
</reference>
<accession>A0A8S8XHL5</accession>
<evidence type="ECO:0000313" key="2">
    <source>
        <dbReference type="Proteomes" id="UP000681075"/>
    </source>
</evidence>
<dbReference type="AlphaFoldDB" id="A0A8S8XHL5"/>
<gene>
    <name evidence="1" type="ORF">TMPK1_32840</name>
</gene>